<evidence type="ECO:0000313" key="3">
    <source>
        <dbReference type="Proteomes" id="UP000070133"/>
    </source>
</evidence>
<dbReference type="AlphaFoldDB" id="A0A139HBG8"/>
<gene>
    <name evidence="2" type="ORF">AC578_5904</name>
</gene>
<protein>
    <submittedName>
        <fullName evidence="2">Uncharacterized protein</fullName>
    </submittedName>
</protein>
<evidence type="ECO:0000256" key="1">
    <source>
        <dbReference type="SAM" id="MobiDB-lite"/>
    </source>
</evidence>
<feature type="compositionally biased region" description="Acidic residues" evidence="1">
    <location>
        <begin position="120"/>
        <end position="132"/>
    </location>
</feature>
<sequence>MIAAIQECWPNWDWTVPGHRVPDAWTERILKPLRYIARRIKEPDLILVALDAAIKDRVENRAGRRGASKEDILTATDVRSVLDRMIDKDNPDRSLVKLDLANRTNLELEPSPPPSPWPEPEQEQEPESEPDIEVGRRGQEPLLLDRSSEHGGAANDEETAGDAGAGNDQTGDQPTRRPRRPRSPKKHDPIRAAEHFATILQKEVELREEKLRKATPPEQASPTFAQDLQQVTRLWQDVQAAKKDRDDFATYFSSSAFASH</sequence>
<proteinExistence type="predicted"/>
<comment type="caution">
    <text evidence="2">The sequence shown here is derived from an EMBL/GenBank/DDBJ whole genome shotgun (WGS) entry which is preliminary data.</text>
</comment>
<feature type="compositionally biased region" description="Pro residues" evidence="1">
    <location>
        <begin position="110"/>
        <end position="119"/>
    </location>
</feature>
<feature type="compositionally biased region" description="Basic residues" evidence="1">
    <location>
        <begin position="176"/>
        <end position="185"/>
    </location>
</feature>
<evidence type="ECO:0000313" key="2">
    <source>
        <dbReference type="EMBL" id="KXS99781.1"/>
    </source>
</evidence>
<keyword evidence="3" id="KW-1185">Reference proteome</keyword>
<accession>A0A139HBG8</accession>
<name>A0A139HBG8_9PEZI</name>
<dbReference type="EMBL" id="LFZN01000086">
    <property type="protein sequence ID" value="KXS99781.1"/>
    <property type="molecule type" value="Genomic_DNA"/>
</dbReference>
<feature type="region of interest" description="Disordered" evidence="1">
    <location>
        <begin position="146"/>
        <end position="194"/>
    </location>
</feature>
<organism evidence="2 3">
    <name type="scientific">Pseudocercospora eumusae</name>
    <dbReference type="NCBI Taxonomy" id="321146"/>
    <lineage>
        <taxon>Eukaryota</taxon>
        <taxon>Fungi</taxon>
        <taxon>Dikarya</taxon>
        <taxon>Ascomycota</taxon>
        <taxon>Pezizomycotina</taxon>
        <taxon>Dothideomycetes</taxon>
        <taxon>Dothideomycetidae</taxon>
        <taxon>Mycosphaerellales</taxon>
        <taxon>Mycosphaerellaceae</taxon>
        <taxon>Pseudocercospora</taxon>
    </lineage>
</organism>
<dbReference type="Proteomes" id="UP000070133">
    <property type="component" value="Unassembled WGS sequence"/>
</dbReference>
<feature type="region of interest" description="Disordered" evidence="1">
    <location>
        <begin position="99"/>
        <end position="134"/>
    </location>
</feature>
<reference evidence="2 3" key="1">
    <citation type="submission" date="2015-07" db="EMBL/GenBank/DDBJ databases">
        <title>Comparative genomics of the Sigatoka disease complex on banana suggests a link between parallel evolutionary changes in Pseudocercospora fijiensis and Pseudocercospora eumusae and increased virulence on the banana host.</title>
        <authorList>
            <person name="Chang T.-C."/>
            <person name="Salvucci A."/>
            <person name="Crous P.W."/>
            <person name="Stergiopoulos I."/>
        </authorList>
    </citation>
    <scope>NUCLEOTIDE SEQUENCE [LARGE SCALE GENOMIC DNA]</scope>
    <source>
        <strain evidence="2 3">CBS 114824</strain>
    </source>
</reference>